<dbReference type="EMBL" id="LKCN02000014">
    <property type="protein sequence ID" value="RCI09748.1"/>
    <property type="molecule type" value="Genomic_DNA"/>
</dbReference>
<evidence type="ECO:0000256" key="1">
    <source>
        <dbReference type="SAM" id="MobiDB-lite"/>
    </source>
</evidence>
<proteinExistence type="predicted"/>
<keyword evidence="3" id="KW-1185">Reference proteome</keyword>
<dbReference type="AlphaFoldDB" id="A0A367L5S3"/>
<comment type="caution">
    <text evidence="2">The sequence shown here is derived from an EMBL/GenBank/DDBJ whole genome shotgun (WGS) entry which is preliminary data.</text>
</comment>
<dbReference type="Proteomes" id="UP000253664">
    <property type="component" value="Unassembled WGS sequence"/>
</dbReference>
<reference evidence="2 3" key="1">
    <citation type="journal article" date="2015" name="BMC Genomics">
        <title>Insights from the genome of Ophiocordyceps polyrhachis-furcata to pathogenicity and host specificity in insect fungi.</title>
        <authorList>
            <person name="Wichadakul D."/>
            <person name="Kobmoo N."/>
            <person name="Ingsriswang S."/>
            <person name="Tangphatsornruang S."/>
            <person name="Chantasingh D."/>
            <person name="Luangsa-ard J.J."/>
            <person name="Eurwilaichitr L."/>
        </authorList>
    </citation>
    <scope>NUCLEOTIDE SEQUENCE [LARGE SCALE GENOMIC DNA]</scope>
    <source>
        <strain evidence="2 3">BCC 54312</strain>
    </source>
</reference>
<gene>
    <name evidence="2" type="ORF">L249_3933</name>
</gene>
<accession>A0A367L5S3</accession>
<organism evidence="2 3">
    <name type="scientific">Ophiocordyceps polyrhachis-furcata BCC 54312</name>
    <dbReference type="NCBI Taxonomy" id="1330021"/>
    <lineage>
        <taxon>Eukaryota</taxon>
        <taxon>Fungi</taxon>
        <taxon>Dikarya</taxon>
        <taxon>Ascomycota</taxon>
        <taxon>Pezizomycotina</taxon>
        <taxon>Sordariomycetes</taxon>
        <taxon>Hypocreomycetidae</taxon>
        <taxon>Hypocreales</taxon>
        <taxon>Ophiocordycipitaceae</taxon>
        <taxon>Ophiocordyceps</taxon>
    </lineage>
</organism>
<feature type="compositionally biased region" description="Basic and acidic residues" evidence="1">
    <location>
        <begin position="62"/>
        <end position="73"/>
    </location>
</feature>
<protein>
    <submittedName>
        <fullName evidence="2">Uncharacterized protein</fullName>
    </submittedName>
</protein>
<sequence>MPRLCLSDQPFSSRTVAAEWFFNYYDSRMAQEALLFEGHASCCTYVRTTGGVEEALPPLMAEREKTERNETRRRNMNTWGGRGAPM</sequence>
<evidence type="ECO:0000313" key="3">
    <source>
        <dbReference type="Proteomes" id="UP000253664"/>
    </source>
</evidence>
<name>A0A367L5S3_9HYPO</name>
<evidence type="ECO:0000313" key="2">
    <source>
        <dbReference type="EMBL" id="RCI09748.1"/>
    </source>
</evidence>
<feature type="region of interest" description="Disordered" evidence="1">
    <location>
        <begin position="62"/>
        <end position="86"/>
    </location>
</feature>